<sequence>MTEFSDEDIRREAFLLWEAEGRPLWSHGYDHWFRAIESLRRRHSAERDFGRALPTEESDAPS</sequence>
<keyword evidence="2" id="KW-1185">Reference proteome</keyword>
<reference evidence="1 2" key="1">
    <citation type="submission" date="2016-11" db="EMBL/GenBank/DDBJ databases">
        <authorList>
            <person name="Jaros S."/>
            <person name="Januszkiewicz K."/>
            <person name="Wedrychowicz H."/>
        </authorList>
    </citation>
    <scope>NUCLEOTIDE SEQUENCE [LARGE SCALE GENOMIC DNA]</scope>
    <source>
        <strain evidence="1 2">DSM 19436</strain>
    </source>
</reference>
<evidence type="ECO:0000313" key="2">
    <source>
        <dbReference type="Proteomes" id="UP000184485"/>
    </source>
</evidence>
<gene>
    <name evidence="1" type="ORF">SAMN02745157_3950</name>
</gene>
<proteinExistence type="predicted"/>
<organism evidence="1 2">
    <name type="scientific">Kaistia soli DSM 19436</name>
    <dbReference type="NCBI Taxonomy" id="1122133"/>
    <lineage>
        <taxon>Bacteria</taxon>
        <taxon>Pseudomonadati</taxon>
        <taxon>Pseudomonadota</taxon>
        <taxon>Alphaproteobacteria</taxon>
        <taxon>Hyphomicrobiales</taxon>
        <taxon>Kaistiaceae</taxon>
        <taxon>Kaistia</taxon>
    </lineage>
</organism>
<name>A0A1M5INM5_9HYPH</name>
<evidence type="ECO:0008006" key="3">
    <source>
        <dbReference type="Google" id="ProtNLM"/>
    </source>
</evidence>
<dbReference type="OrthoDB" id="9811127at2"/>
<dbReference type="Proteomes" id="UP000184485">
    <property type="component" value="Unassembled WGS sequence"/>
</dbReference>
<dbReference type="RefSeq" id="WP_073056253.1">
    <property type="nucleotide sequence ID" value="NZ_FQUP01000004.1"/>
</dbReference>
<accession>A0A1M5INM5</accession>
<dbReference type="EMBL" id="FQUP01000004">
    <property type="protein sequence ID" value="SHG29836.1"/>
    <property type="molecule type" value="Genomic_DNA"/>
</dbReference>
<dbReference type="STRING" id="1122133.SAMN02745157_3950"/>
<protein>
    <recommendedName>
        <fullName evidence="3">DUF2934 domain-containing protein</fullName>
    </recommendedName>
</protein>
<evidence type="ECO:0000313" key="1">
    <source>
        <dbReference type="EMBL" id="SHG29836.1"/>
    </source>
</evidence>
<dbReference type="AlphaFoldDB" id="A0A1M5INM5"/>